<dbReference type="AlphaFoldDB" id="A0A4V3DMT5"/>
<gene>
    <name evidence="6" type="ORF">DFR29_104164</name>
</gene>
<keyword evidence="2" id="KW-0802">TPR repeat</keyword>
<proteinExistence type="predicted"/>
<evidence type="ECO:0000256" key="3">
    <source>
        <dbReference type="PROSITE-ProRule" id="PRU01091"/>
    </source>
</evidence>
<name>A0A4V3DMT5_9GAMM</name>
<dbReference type="InterPro" id="IPR011990">
    <property type="entry name" value="TPR-like_helical_dom_sf"/>
</dbReference>
<evidence type="ECO:0000256" key="2">
    <source>
        <dbReference type="PROSITE-ProRule" id="PRU00339"/>
    </source>
</evidence>
<sequence>MSEASVQPWPTSTQRLRLGDIEFDLRFRSIHRYGGVHELSQRCFDLLLLFLREPGVVHTREEIFRKVWAGVVVEDANITTSIWLLRKALGEDAKGWIRTVSKQGYVFDPPGAPEPAAAADMALAADTGLAEPVPAVAPAVEPPVAELRQTDPRPTAVPLLPAERTTGRLHLVLRATVGAALLLAVTLLALAFLPRGSGTVSRVVLVAPTDASLAVEARWPVELMHAWLDWQMRSLSDSIVVGDTQSDSKDSDNEVVVLLSVAMPAERNGEWQVSANFHGPHDDADIHRGSAPDKLVATIDEVSRKVMLQLLPQLPPRPPLLLNSPAAAELVRGLAAEQRRRWNEAVVSYRKVLENAPDFGFARVHLAQVLAELGQSNAAQAELNQADPWIARLPPGLRPALNAQSLAIRQDYVGAADAFGALWKNSAGERLDYRLAEATNLRKAGRSRDALERLAGLMPQAPSQALPWLIERAEIELANRDLARARETATDAIELARQLGWDHERAYAALLLMDVLYLSGMVVDDGLVNDAMAGFEASGDQIGVLRAQFYRELRQPFAGPRSVPEHLDPLLAEARGAGNVAVEIDTLRRLGLYYFRAGEIQESIVHFNQGLAIAESSGDLSLQRLIEVHLLRHEALSGDSGLVEKRLQRLRSDQLQGGLAFWVGLVTARHNFRRGEYDAALAAIAATEDQLRATEARSLPQIAAGLSCMRATVYAPQGRMADAGTALQGCRSPELPFFSKYADIGEAELEILAGNTVAARKLLDSVLVEIEHESIRPERWSLAVEIAPMLVQVGDLSRARALLVPLLSEIERSGQRVTEGDARSALAEIFLAEGKPDEALKQVKLADKLVSSDDWIGRRRLRALQILIDQNQGQGDKAMTELTALHDDAREHGDVLTELLSHSLIGSDTLPQLCSIERHARLMAQSGMRGANLAWLVPALRSPQAAFVRK</sequence>
<dbReference type="CDD" id="cd00383">
    <property type="entry name" value="trans_reg_C"/>
    <property type="match status" value="1"/>
</dbReference>
<evidence type="ECO:0000256" key="1">
    <source>
        <dbReference type="ARBA" id="ARBA00023125"/>
    </source>
</evidence>
<dbReference type="PROSITE" id="PS51755">
    <property type="entry name" value="OMPR_PHOB"/>
    <property type="match status" value="1"/>
</dbReference>
<dbReference type="OrthoDB" id="1971692at2"/>
<dbReference type="Gene3D" id="1.10.10.10">
    <property type="entry name" value="Winged helix-like DNA-binding domain superfamily/Winged helix DNA-binding domain"/>
    <property type="match status" value="1"/>
</dbReference>
<dbReference type="GO" id="GO:0000160">
    <property type="term" value="P:phosphorelay signal transduction system"/>
    <property type="evidence" value="ECO:0007669"/>
    <property type="project" value="InterPro"/>
</dbReference>
<dbReference type="PANTHER" id="PTHR47691:SF3">
    <property type="entry name" value="HTH-TYPE TRANSCRIPTIONAL REGULATOR RV0890C-RELATED"/>
    <property type="match status" value="1"/>
</dbReference>
<evidence type="ECO:0000259" key="5">
    <source>
        <dbReference type="PROSITE" id="PS51755"/>
    </source>
</evidence>
<dbReference type="SUPFAM" id="SSF48452">
    <property type="entry name" value="TPR-like"/>
    <property type="match status" value="2"/>
</dbReference>
<feature type="repeat" description="TPR" evidence="2">
    <location>
        <begin position="584"/>
        <end position="617"/>
    </location>
</feature>
<feature type="transmembrane region" description="Helical" evidence="4">
    <location>
        <begin position="171"/>
        <end position="193"/>
    </location>
</feature>
<dbReference type="SMART" id="SM00028">
    <property type="entry name" value="TPR"/>
    <property type="match status" value="4"/>
</dbReference>
<protein>
    <submittedName>
        <fullName evidence="6">Transcriptional regulator</fullName>
    </submittedName>
</protein>
<dbReference type="GO" id="GO:0003677">
    <property type="term" value="F:DNA binding"/>
    <property type="evidence" value="ECO:0007669"/>
    <property type="project" value="UniProtKB-UniRule"/>
</dbReference>
<dbReference type="PANTHER" id="PTHR47691">
    <property type="entry name" value="REGULATOR-RELATED"/>
    <property type="match status" value="1"/>
</dbReference>
<feature type="DNA-binding region" description="OmpR/PhoB-type" evidence="3">
    <location>
        <begin position="13"/>
        <end position="109"/>
    </location>
</feature>
<accession>A0A4V3DMT5</accession>
<dbReference type="Pfam" id="PF00486">
    <property type="entry name" value="Trans_reg_C"/>
    <property type="match status" value="1"/>
</dbReference>
<keyword evidence="4" id="KW-1133">Transmembrane helix</keyword>
<keyword evidence="4" id="KW-0472">Membrane</keyword>
<dbReference type="SMART" id="SM00862">
    <property type="entry name" value="Trans_reg_C"/>
    <property type="match status" value="1"/>
</dbReference>
<keyword evidence="7" id="KW-1185">Reference proteome</keyword>
<dbReference type="GO" id="GO:0006355">
    <property type="term" value="P:regulation of DNA-templated transcription"/>
    <property type="evidence" value="ECO:0007669"/>
    <property type="project" value="InterPro"/>
</dbReference>
<evidence type="ECO:0000313" key="7">
    <source>
        <dbReference type="Proteomes" id="UP000295293"/>
    </source>
</evidence>
<evidence type="ECO:0000313" key="6">
    <source>
        <dbReference type="EMBL" id="TDR45736.1"/>
    </source>
</evidence>
<dbReference type="InterPro" id="IPR016032">
    <property type="entry name" value="Sig_transdc_resp-reg_C-effctor"/>
</dbReference>
<dbReference type="RefSeq" id="WP_133818104.1">
    <property type="nucleotide sequence ID" value="NZ_SNZH01000004.1"/>
</dbReference>
<keyword evidence="4" id="KW-0812">Transmembrane</keyword>
<dbReference type="PROSITE" id="PS50005">
    <property type="entry name" value="TPR"/>
    <property type="match status" value="1"/>
</dbReference>
<dbReference type="Proteomes" id="UP000295293">
    <property type="component" value="Unassembled WGS sequence"/>
</dbReference>
<comment type="caution">
    <text evidence="6">The sequence shown here is derived from an EMBL/GenBank/DDBJ whole genome shotgun (WGS) entry which is preliminary data.</text>
</comment>
<dbReference type="InterPro" id="IPR019734">
    <property type="entry name" value="TPR_rpt"/>
</dbReference>
<dbReference type="SUPFAM" id="SSF46894">
    <property type="entry name" value="C-terminal effector domain of the bipartite response regulators"/>
    <property type="match status" value="1"/>
</dbReference>
<dbReference type="EMBL" id="SNZH01000004">
    <property type="protein sequence ID" value="TDR45736.1"/>
    <property type="molecule type" value="Genomic_DNA"/>
</dbReference>
<dbReference type="InterPro" id="IPR001867">
    <property type="entry name" value="OmpR/PhoB-type_DNA-bd"/>
</dbReference>
<dbReference type="Gene3D" id="1.25.40.10">
    <property type="entry name" value="Tetratricopeptide repeat domain"/>
    <property type="match status" value="2"/>
</dbReference>
<organism evidence="6 7">
    <name type="scientific">Tahibacter aquaticus</name>
    <dbReference type="NCBI Taxonomy" id="520092"/>
    <lineage>
        <taxon>Bacteria</taxon>
        <taxon>Pseudomonadati</taxon>
        <taxon>Pseudomonadota</taxon>
        <taxon>Gammaproteobacteria</taxon>
        <taxon>Lysobacterales</taxon>
        <taxon>Rhodanobacteraceae</taxon>
        <taxon>Tahibacter</taxon>
    </lineage>
</organism>
<keyword evidence="1 3" id="KW-0238">DNA-binding</keyword>
<dbReference type="InterPro" id="IPR036388">
    <property type="entry name" value="WH-like_DNA-bd_sf"/>
</dbReference>
<reference evidence="6 7" key="1">
    <citation type="submission" date="2019-03" db="EMBL/GenBank/DDBJ databases">
        <title>Genomic Encyclopedia of Type Strains, Phase IV (KMG-IV): sequencing the most valuable type-strain genomes for metagenomic binning, comparative biology and taxonomic classification.</title>
        <authorList>
            <person name="Goeker M."/>
        </authorList>
    </citation>
    <scope>NUCLEOTIDE SEQUENCE [LARGE SCALE GENOMIC DNA]</scope>
    <source>
        <strain evidence="6 7">DSM 21667</strain>
    </source>
</reference>
<feature type="domain" description="OmpR/PhoB-type" evidence="5">
    <location>
        <begin position="13"/>
        <end position="109"/>
    </location>
</feature>
<evidence type="ECO:0000256" key="4">
    <source>
        <dbReference type="SAM" id="Phobius"/>
    </source>
</evidence>